<reference evidence="4" key="1">
    <citation type="journal article" date="2020" name="Stud. Mycol.">
        <title>101 Dothideomycetes genomes: a test case for predicting lifestyles and emergence of pathogens.</title>
        <authorList>
            <person name="Haridas S."/>
            <person name="Albert R."/>
            <person name="Binder M."/>
            <person name="Bloem J."/>
            <person name="Labutti K."/>
            <person name="Salamov A."/>
            <person name="Andreopoulos B."/>
            <person name="Baker S."/>
            <person name="Barry K."/>
            <person name="Bills G."/>
            <person name="Bluhm B."/>
            <person name="Cannon C."/>
            <person name="Castanera R."/>
            <person name="Culley D."/>
            <person name="Daum C."/>
            <person name="Ezra D."/>
            <person name="Gonzalez J."/>
            <person name="Henrissat B."/>
            <person name="Kuo A."/>
            <person name="Liang C."/>
            <person name="Lipzen A."/>
            <person name="Lutzoni F."/>
            <person name="Magnuson J."/>
            <person name="Mondo S."/>
            <person name="Nolan M."/>
            <person name="Ohm R."/>
            <person name="Pangilinan J."/>
            <person name="Park H.-J."/>
            <person name="Ramirez L."/>
            <person name="Alfaro M."/>
            <person name="Sun H."/>
            <person name="Tritt A."/>
            <person name="Yoshinaga Y."/>
            <person name="Zwiers L.-H."/>
            <person name="Turgeon B."/>
            <person name="Goodwin S."/>
            <person name="Spatafora J."/>
            <person name="Crous P."/>
            <person name="Grigoriev I."/>
        </authorList>
    </citation>
    <scope>NUCLEOTIDE SEQUENCE</scope>
    <source>
        <strain evidence="4">CBS 260.36</strain>
    </source>
</reference>
<keyword evidence="5" id="KW-1185">Reference proteome</keyword>
<dbReference type="OrthoDB" id="429932at2759"/>
<comment type="similarity">
    <text evidence="1">Belongs to the DNA mismatch repair MutL/HexB family.</text>
</comment>
<organism evidence="4 5">
    <name type="scientific">Myriangium duriaei CBS 260.36</name>
    <dbReference type="NCBI Taxonomy" id="1168546"/>
    <lineage>
        <taxon>Eukaryota</taxon>
        <taxon>Fungi</taxon>
        <taxon>Dikarya</taxon>
        <taxon>Ascomycota</taxon>
        <taxon>Pezizomycotina</taxon>
        <taxon>Dothideomycetes</taxon>
        <taxon>Dothideomycetidae</taxon>
        <taxon>Myriangiales</taxon>
        <taxon>Myriangiaceae</taxon>
        <taxon>Myriangium</taxon>
    </lineage>
</organism>
<gene>
    <name evidence="4" type="ORF">K461DRAFT_75192</name>
</gene>
<dbReference type="InterPro" id="IPR036890">
    <property type="entry name" value="HATPase_C_sf"/>
</dbReference>
<dbReference type="AlphaFoldDB" id="A0A9P4J6E9"/>
<feature type="region of interest" description="Disordered" evidence="2">
    <location>
        <begin position="235"/>
        <end position="257"/>
    </location>
</feature>
<dbReference type="GO" id="GO:0005524">
    <property type="term" value="F:ATP binding"/>
    <property type="evidence" value="ECO:0007669"/>
    <property type="project" value="InterPro"/>
</dbReference>
<dbReference type="GO" id="GO:0016887">
    <property type="term" value="F:ATP hydrolysis activity"/>
    <property type="evidence" value="ECO:0007669"/>
    <property type="project" value="InterPro"/>
</dbReference>
<evidence type="ECO:0000313" key="5">
    <source>
        <dbReference type="Proteomes" id="UP000799439"/>
    </source>
</evidence>
<dbReference type="EMBL" id="ML996082">
    <property type="protein sequence ID" value="KAF2155541.1"/>
    <property type="molecule type" value="Genomic_DNA"/>
</dbReference>
<dbReference type="Proteomes" id="UP000799439">
    <property type="component" value="Unassembled WGS sequence"/>
</dbReference>
<evidence type="ECO:0000313" key="4">
    <source>
        <dbReference type="EMBL" id="KAF2155541.1"/>
    </source>
</evidence>
<dbReference type="InterPro" id="IPR014790">
    <property type="entry name" value="MutL_C"/>
</dbReference>
<proteinExistence type="inferred from homology"/>
<dbReference type="Gene3D" id="3.30.1370.100">
    <property type="entry name" value="MutL, C-terminal domain, regulatory subdomain"/>
    <property type="match status" value="1"/>
</dbReference>
<comment type="caution">
    <text evidence="4">The sequence shown here is derived from an EMBL/GenBank/DDBJ whole genome shotgun (WGS) entry which is preliminary data.</text>
</comment>
<dbReference type="GO" id="GO:0006298">
    <property type="term" value="P:mismatch repair"/>
    <property type="evidence" value="ECO:0007669"/>
    <property type="project" value="InterPro"/>
</dbReference>
<evidence type="ECO:0000256" key="1">
    <source>
        <dbReference type="ARBA" id="ARBA00006082"/>
    </source>
</evidence>
<feature type="compositionally biased region" description="Polar residues" evidence="2">
    <location>
        <begin position="425"/>
        <end position="451"/>
    </location>
</feature>
<feature type="compositionally biased region" description="Low complexity" evidence="2">
    <location>
        <begin position="245"/>
        <end position="257"/>
    </location>
</feature>
<feature type="domain" description="MutL C-terminal dimerisation" evidence="3">
    <location>
        <begin position="694"/>
        <end position="904"/>
    </location>
</feature>
<feature type="compositionally biased region" description="Polar residues" evidence="2">
    <location>
        <begin position="486"/>
        <end position="501"/>
    </location>
</feature>
<dbReference type="GO" id="GO:0140664">
    <property type="term" value="F:ATP-dependent DNA damage sensor activity"/>
    <property type="evidence" value="ECO:0007669"/>
    <property type="project" value="InterPro"/>
</dbReference>
<sequence length="969" mass="104870">MSHSSVPHTSLEPSSPAPLSHTICALPPTVAARIGSTIAITNVADVVFGLVENSLDARATNISISVDLLRRACVVEDDGLGIHPDSFREEGGLCKIYHSSKLAPSSDMHGGQGVFLASLSTLSLLSISSRHIAHHSVNSLLMHRGQVLSRQRPSRTTVSPAFPDHHGTVINVRDLFGNVPVRVKQHAQIMENRAQIDKEWTDLLTQVAGLIMAWPFGVSVTLQIPQDATKRVHFRNPKRTESWDSSKVSNDSSPKISSRAKTKRAASIFSSFRFLPGILASALVPASAATTSLSVKGVISTSPHPTTRFQFISVGIKPVPRSSEGKMYYDAVNEAFSKSSFGTEVAVPDDKALDRWKSSRVQDLRVARKGLDRWPIYYLNLEPNPGSKVTDLSAPVTSESICKLLTALADGWLKANGFRPARSAKTPQTPSGLISECSSNPEGHSSASASEPPTEMCLHVRPGSTATLSLADTTPGARTSKRKSSRQLTPADTSRSFSNWSRIKGGTSRLKDDLWRPSTSSRPLIQANLISAGVNPSPHAYPKFSTAEDDEDGDCQSDYFMWEDTDTETQAQVSLRTGMLKNCCKSGTATKRPQASTATPTVRAIGSQKFSILGQPSSTSGNWLSNALRSWKNPIFLLPQSGDSSCFFDSSLSHDPMRMSTTTSRTQWSTSEWSRSSNQAQVQLTKQGLANVEVISQVDRKYVLIRLPTMPGSSHASSSSSILVLVDQHAASERCILESLSASLVSDCADPVPISSVDASPAGVDTSILSKPLRFQITAVEAHLLKTRASHFAAWGILYDLKTVASTDEASVSNEGDHTVVITHLPPTFSERCTQEPRLLVELIRKDLYAGIRRSGGTNGASKQSANEGSTPAWLTRMGSCPKGIIDLLNSRACRSAIMFNDELSLDECQRLILELSRCVFPFMCAHGRVSMVPLLSLGGNESSWGSDTIDKTGSACFAHAFEQWQDLK</sequence>
<dbReference type="Gene3D" id="3.30.1540.20">
    <property type="entry name" value="MutL, C-terminal domain, dimerisation subdomain"/>
    <property type="match status" value="1"/>
</dbReference>
<dbReference type="InterPro" id="IPR038973">
    <property type="entry name" value="MutL/Mlh/Pms-like"/>
</dbReference>
<dbReference type="SUPFAM" id="SSF55874">
    <property type="entry name" value="ATPase domain of HSP90 chaperone/DNA topoisomerase II/histidine kinase"/>
    <property type="match status" value="1"/>
</dbReference>
<dbReference type="PANTHER" id="PTHR10073">
    <property type="entry name" value="DNA MISMATCH REPAIR PROTEIN MLH, PMS, MUTL"/>
    <property type="match status" value="1"/>
</dbReference>
<protein>
    <recommendedName>
        <fullName evidence="3">MutL C-terminal dimerisation domain-containing protein</fullName>
    </recommendedName>
</protein>
<name>A0A9P4J6E9_9PEZI</name>
<dbReference type="InterPro" id="IPR042121">
    <property type="entry name" value="MutL_C_regsub"/>
</dbReference>
<feature type="region of interest" description="Disordered" evidence="2">
    <location>
        <begin position="421"/>
        <end position="503"/>
    </location>
</feature>
<dbReference type="Gene3D" id="3.30.565.10">
    <property type="entry name" value="Histidine kinase-like ATPase, C-terminal domain"/>
    <property type="match status" value="1"/>
</dbReference>
<dbReference type="InterPro" id="IPR037198">
    <property type="entry name" value="MutL_C_sf"/>
</dbReference>
<evidence type="ECO:0000259" key="3">
    <source>
        <dbReference type="SMART" id="SM00853"/>
    </source>
</evidence>
<dbReference type="GO" id="GO:0032300">
    <property type="term" value="C:mismatch repair complex"/>
    <property type="evidence" value="ECO:0007669"/>
    <property type="project" value="InterPro"/>
</dbReference>
<dbReference type="Pfam" id="PF13589">
    <property type="entry name" value="HATPase_c_3"/>
    <property type="match status" value="1"/>
</dbReference>
<evidence type="ECO:0000256" key="2">
    <source>
        <dbReference type="SAM" id="MobiDB-lite"/>
    </source>
</evidence>
<dbReference type="InterPro" id="IPR042120">
    <property type="entry name" value="MutL_C_dimsub"/>
</dbReference>
<dbReference type="SUPFAM" id="SSF118116">
    <property type="entry name" value="DNA mismatch repair protein MutL"/>
    <property type="match status" value="1"/>
</dbReference>
<accession>A0A9P4J6E9</accession>
<dbReference type="PANTHER" id="PTHR10073:SF47">
    <property type="entry name" value="DNA MISMATCH REPAIR PROTEIN MLH3"/>
    <property type="match status" value="1"/>
</dbReference>
<dbReference type="SMART" id="SM00853">
    <property type="entry name" value="MutL_C"/>
    <property type="match status" value="1"/>
</dbReference>